<dbReference type="InterPro" id="IPR034751">
    <property type="entry name" value="Yippee"/>
</dbReference>
<evidence type="ECO:0000259" key="6">
    <source>
        <dbReference type="PROSITE" id="PS50811"/>
    </source>
</evidence>
<evidence type="ECO:0000256" key="1">
    <source>
        <dbReference type="ARBA" id="ARBA00004123"/>
    </source>
</evidence>
<feature type="domain" description="WRKY" evidence="6">
    <location>
        <begin position="108"/>
        <end position="134"/>
    </location>
</feature>
<dbReference type="EMBL" id="CM001217">
    <property type="protein sequence ID" value="KEH42898.1"/>
    <property type="molecule type" value="Genomic_DNA"/>
</dbReference>
<dbReference type="PROSITE" id="PS50811">
    <property type="entry name" value="WRKY"/>
    <property type="match status" value="1"/>
</dbReference>
<keyword evidence="5" id="KW-0539">Nucleus</keyword>
<keyword evidence="4" id="KW-0804">Transcription</keyword>
<reference evidence="8 10" key="1">
    <citation type="journal article" date="2011" name="Nature">
        <title>The Medicago genome provides insight into the evolution of rhizobial symbioses.</title>
        <authorList>
            <person name="Young N.D."/>
            <person name="Debelle F."/>
            <person name="Oldroyd G.E."/>
            <person name="Geurts R."/>
            <person name="Cannon S.B."/>
            <person name="Udvardi M.K."/>
            <person name="Benedito V.A."/>
            <person name="Mayer K.F."/>
            <person name="Gouzy J."/>
            <person name="Schoof H."/>
            <person name="Van de Peer Y."/>
            <person name="Proost S."/>
            <person name="Cook D.R."/>
            <person name="Meyers B.C."/>
            <person name="Spannagl M."/>
            <person name="Cheung F."/>
            <person name="De Mita S."/>
            <person name="Krishnakumar V."/>
            <person name="Gundlach H."/>
            <person name="Zhou S."/>
            <person name="Mudge J."/>
            <person name="Bharti A.K."/>
            <person name="Murray J.D."/>
            <person name="Naoumkina M.A."/>
            <person name="Rosen B."/>
            <person name="Silverstein K.A."/>
            <person name="Tang H."/>
            <person name="Rombauts S."/>
            <person name="Zhao P.X."/>
            <person name="Zhou P."/>
            <person name="Barbe V."/>
            <person name="Bardou P."/>
            <person name="Bechner M."/>
            <person name="Bellec A."/>
            <person name="Berger A."/>
            <person name="Berges H."/>
            <person name="Bidwell S."/>
            <person name="Bisseling T."/>
            <person name="Choisne N."/>
            <person name="Couloux A."/>
            <person name="Denny R."/>
            <person name="Deshpande S."/>
            <person name="Dai X."/>
            <person name="Doyle J.J."/>
            <person name="Dudez A.M."/>
            <person name="Farmer A.D."/>
            <person name="Fouteau S."/>
            <person name="Franken C."/>
            <person name="Gibelin C."/>
            <person name="Gish J."/>
            <person name="Goldstein S."/>
            <person name="Gonzalez A.J."/>
            <person name="Green P.J."/>
            <person name="Hallab A."/>
            <person name="Hartog M."/>
            <person name="Hua A."/>
            <person name="Humphray S.J."/>
            <person name="Jeong D.H."/>
            <person name="Jing Y."/>
            <person name="Jocker A."/>
            <person name="Kenton S.M."/>
            <person name="Kim D.J."/>
            <person name="Klee K."/>
            <person name="Lai H."/>
            <person name="Lang C."/>
            <person name="Lin S."/>
            <person name="Macmil S.L."/>
            <person name="Magdelenat G."/>
            <person name="Matthews L."/>
            <person name="McCorrison J."/>
            <person name="Monaghan E.L."/>
            <person name="Mun J.H."/>
            <person name="Najar F.Z."/>
            <person name="Nicholson C."/>
            <person name="Noirot C."/>
            <person name="O'Bleness M."/>
            <person name="Paule C.R."/>
            <person name="Poulain J."/>
            <person name="Prion F."/>
            <person name="Qin B."/>
            <person name="Qu C."/>
            <person name="Retzel E.F."/>
            <person name="Riddle C."/>
            <person name="Sallet E."/>
            <person name="Samain S."/>
            <person name="Samson N."/>
            <person name="Sanders I."/>
            <person name="Saurat O."/>
            <person name="Scarpelli C."/>
            <person name="Schiex T."/>
            <person name="Segurens B."/>
            <person name="Severin A.J."/>
            <person name="Sherrier D.J."/>
            <person name="Shi R."/>
            <person name="Sims S."/>
            <person name="Singer S.R."/>
            <person name="Sinharoy S."/>
            <person name="Sterck L."/>
            <person name="Viollet A."/>
            <person name="Wang B.B."/>
            <person name="Wang K."/>
            <person name="Wang M."/>
            <person name="Wang X."/>
            <person name="Warfsmann J."/>
            <person name="Weissenbach J."/>
            <person name="White D.D."/>
            <person name="White J.D."/>
            <person name="Wiley G.B."/>
            <person name="Wincker P."/>
            <person name="Xing Y."/>
            <person name="Yang L."/>
            <person name="Yao Z."/>
            <person name="Ying F."/>
            <person name="Zhai J."/>
            <person name="Zhou L."/>
            <person name="Zuber A."/>
            <person name="Denarie J."/>
            <person name="Dixon R.A."/>
            <person name="May G.D."/>
            <person name="Schwartz D.C."/>
            <person name="Rogers J."/>
            <person name="Quetier F."/>
            <person name="Town C.D."/>
            <person name="Roe B.A."/>
        </authorList>
    </citation>
    <scope>NUCLEOTIDE SEQUENCE [LARGE SCALE GENOMIC DNA]</scope>
    <source>
        <strain evidence="8">A17</strain>
        <strain evidence="9 10">cv. Jemalong A17</strain>
    </source>
</reference>
<keyword evidence="10" id="KW-1185">Reference proteome</keyword>
<keyword evidence="2" id="KW-0805">Transcription regulation</keyword>
<dbReference type="Gene3D" id="2.20.25.80">
    <property type="entry name" value="WRKY domain"/>
    <property type="match status" value="1"/>
</dbReference>
<evidence type="ECO:0000313" key="8">
    <source>
        <dbReference type="EMBL" id="KEH42898.1"/>
    </source>
</evidence>
<dbReference type="PROSITE" id="PS51792">
    <property type="entry name" value="YIPPEE"/>
    <property type="match status" value="1"/>
</dbReference>
<dbReference type="GO" id="GO:0005634">
    <property type="term" value="C:nucleus"/>
    <property type="evidence" value="ECO:0007669"/>
    <property type="project" value="UniProtKB-SubCell"/>
</dbReference>
<dbReference type="Proteomes" id="UP000002051">
    <property type="component" value="Unassembled WGS sequence"/>
</dbReference>
<reference evidence="8 10" key="2">
    <citation type="journal article" date="2014" name="BMC Genomics">
        <title>An improved genome release (version Mt4.0) for the model legume Medicago truncatula.</title>
        <authorList>
            <person name="Tang H."/>
            <person name="Krishnakumar V."/>
            <person name="Bidwell S."/>
            <person name="Rosen B."/>
            <person name="Chan A."/>
            <person name="Zhou S."/>
            <person name="Gentzbittel L."/>
            <person name="Childs K.L."/>
            <person name="Yandell M."/>
            <person name="Gundlach H."/>
            <person name="Mayer K.F."/>
            <person name="Schwartz D.C."/>
            <person name="Town C.D."/>
        </authorList>
    </citation>
    <scope>GENOME REANNOTATION</scope>
    <source>
        <strain evidence="8">A17</strain>
        <strain evidence="9 10">cv. Jemalong A17</strain>
    </source>
</reference>
<evidence type="ECO:0000256" key="5">
    <source>
        <dbReference type="ARBA" id="ARBA00023242"/>
    </source>
</evidence>
<evidence type="ECO:0000256" key="3">
    <source>
        <dbReference type="ARBA" id="ARBA00023125"/>
    </source>
</evidence>
<dbReference type="GO" id="GO:0003700">
    <property type="term" value="F:DNA-binding transcription factor activity"/>
    <property type="evidence" value="ECO:0007669"/>
    <property type="project" value="InterPro"/>
</dbReference>
<accession>A0A072VND4</accession>
<reference evidence="9" key="3">
    <citation type="submission" date="2015-04" db="UniProtKB">
        <authorList>
            <consortium name="EnsemblPlants"/>
        </authorList>
    </citation>
    <scope>IDENTIFICATION</scope>
    <source>
        <strain evidence="9">cv. Jemalong A17</strain>
    </source>
</reference>
<dbReference type="SUPFAM" id="SSF118290">
    <property type="entry name" value="WRKY DNA-binding domain"/>
    <property type="match status" value="1"/>
</dbReference>
<comment type="subcellular location">
    <subcellularLocation>
        <location evidence="1">Nucleus</location>
    </subcellularLocation>
</comment>
<sequence>MNVKVGQKEDRQLMTGLYTVADVYCCECNEVLGFKYERAYEETQKYKERKYFIEEQFNGGGLTVQNNFAHTINQTFRIVTNIEIVVLYRIASSYRSSREPRNIIITTIEIDVLDDGYNWRKYGQRVARGNPNPR</sequence>
<keyword evidence="3" id="KW-0238">DNA-binding</keyword>
<dbReference type="PANTHER" id="PTHR13848">
    <property type="entry name" value="PROTEIN YIPPEE-LIKE CG15309-RELATED"/>
    <property type="match status" value="1"/>
</dbReference>
<proteinExistence type="predicted"/>
<dbReference type="EnsemblPlants" id="KEH42898">
    <property type="protein sequence ID" value="KEH42898"/>
    <property type="gene ID" value="MTR_1g077760"/>
</dbReference>
<organism evidence="8 10">
    <name type="scientific">Medicago truncatula</name>
    <name type="common">Barrel medic</name>
    <name type="synonym">Medicago tribuloides</name>
    <dbReference type="NCBI Taxonomy" id="3880"/>
    <lineage>
        <taxon>Eukaryota</taxon>
        <taxon>Viridiplantae</taxon>
        <taxon>Streptophyta</taxon>
        <taxon>Embryophyta</taxon>
        <taxon>Tracheophyta</taxon>
        <taxon>Spermatophyta</taxon>
        <taxon>Magnoliopsida</taxon>
        <taxon>eudicotyledons</taxon>
        <taxon>Gunneridae</taxon>
        <taxon>Pentapetalae</taxon>
        <taxon>rosids</taxon>
        <taxon>fabids</taxon>
        <taxon>Fabales</taxon>
        <taxon>Fabaceae</taxon>
        <taxon>Papilionoideae</taxon>
        <taxon>50 kb inversion clade</taxon>
        <taxon>NPAAA clade</taxon>
        <taxon>Hologalegina</taxon>
        <taxon>IRL clade</taxon>
        <taxon>Trifolieae</taxon>
        <taxon>Medicago</taxon>
    </lineage>
</organism>
<dbReference type="GO" id="GO:0043565">
    <property type="term" value="F:sequence-specific DNA binding"/>
    <property type="evidence" value="ECO:0007669"/>
    <property type="project" value="InterPro"/>
</dbReference>
<evidence type="ECO:0000313" key="9">
    <source>
        <dbReference type="EnsemblPlants" id="KEH42898"/>
    </source>
</evidence>
<evidence type="ECO:0000259" key="7">
    <source>
        <dbReference type="PROSITE" id="PS51792"/>
    </source>
</evidence>
<name>A0A072VND4_MEDTR</name>
<dbReference type="HOGENOM" id="CLU_1899278_0_0_1"/>
<dbReference type="AlphaFoldDB" id="A0A072VND4"/>
<evidence type="ECO:0000256" key="4">
    <source>
        <dbReference type="ARBA" id="ARBA00023163"/>
    </source>
</evidence>
<dbReference type="STRING" id="3880.A0A072VND4"/>
<dbReference type="InterPro" id="IPR039058">
    <property type="entry name" value="Yippee_fam"/>
</dbReference>
<evidence type="ECO:0000313" key="10">
    <source>
        <dbReference type="Proteomes" id="UP000002051"/>
    </source>
</evidence>
<dbReference type="InterPro" id="IPR036576">
    <property type="entry name" value="WRKY_dom_sf"/>
</dbReference>
<dbReference type="Pfam" id="PF03106">
    <property type="entry name" value="WRKY"/>
    <property type="match status" value="1"/>
</dbReference>
<protein>
    <submittedName>
        <fullName evidence="8">Yippee family zinc-binding protein, putative</fullName>
    </submittedName>
</protein>
<feature type="domain" description="Yippee" evidence="7">
    <location>
        <begin position="1"/>
        <end position="62"/>
    </location>
</feature>
<gene>
    <name evidence="8" type="ordered locus">MTR_1g077760</name>
</gene>
<evidence type="ECO:0000256" key="2">
    <source>
        <dbReference type="ARBA" id="ARBA00023015"/>
    </source>
</evidence>
<dbReference type="InterPro" id="IPR003657">
    <property type="entry name" value="WRKY_dom"/>
</dbReference>